<evidence type="ECO:0000256" key="2">
    <source>
        <dbReference type="ARBA" id="ARBA00022705"/>
    </source>
</evidence>
<dbReference type="OrthoDB" id="3763at2759"/>
<evidence type="ECO:0000259" key="3">
    <source>
        <dbReference type="Pfam" id="PF04042"/>
    </source>
</evidence>
<dbReference type="Gene3D" id="2.40.50.430">
    <property type="match status" value="1"/>
</dbReference>
<protein>
    <recommendedName>
        <fullName evidence="7">DNA polymerase delta small subunit</fullName>
    </recommendedName>
</protein>
<feature type="domain" description="DNA polymerase delta subunit OB-fold" evidence="4">
    <location>
        <begin position="45"/>
        <end position="174"/>
    </location>
</feature>
<dbReference type="Pfam" id="PF18018">
    <property type="entry name" value="DNA_pol_D_N"/>
    <property type="match status" value="1"/>
</dbReference>
<comment type="similarity">
    <text evidence="1">Belongs to the DNA polymerase delta/II small subunit family.</text>
</comment>
<dbReference type="PANTHER" id="PTHR10416">
    <property type="entry name" value="DNA POLYMERASE DELTA SUBUNIT 2"/>
    <property type="match status" value="1"/>
</dbReference>
<name>A0A8J9VDA8_9NEOP</name>
<evidence type="ECO:0000256" key="1">
    <source>
        <dbReference type="ARBA" id="ARBA00006035"/>
    </source>
</evidence>
<dbReference type="InterPro" id="IPR040663">
    <property type="entry name" value="DNA_pol_D_N"/>
</dbReference>
<dbReference type="GO" id="GO:0006271">
    <property type="term" value="P:DNA strand elongation involved in DNA replication"/>
    <property type="evidence" value="ECO:0007669"/>
    <property type="project" value="TreeGrafter"/>
</dbReference>
<evidence type="ECO:0008006" key="7">
    <source>
        <dbReference type="Google" id="ProtNLM"/>
    </source>
</evidence>
<dbReference type="Gene3D" id="3.60.21.50">
    <property type="match status" value="1"/>
</dbReference>
<sequence length="478" mass="53866">MLFKFESKDKEYNNSFEPKEVDRHHLGYEDTSNRFYQVSRDFSKQYAHIYSARLNTFRNILKPIVSKKWSNKYKVLKLCDLHDKGSTCIIIGTLFKIQKLKPSILKELSDQLEIIPQPTRTHFVHDTDSLVLEDELQRIKLSGDCINVHEVVTGVVTALLGSEDEDGIFTVKDVCWAGCNIQKPMPKLENDRYIVLMSGLNLASKSGNHLFSLNLFLEWLSGFCGTSQYQEEVSKIVRVIIAGGVYANNNAERTLEESDVIAASEVVDSFSAALSAVAPLDLMPGCKDPSGIMLPQKPFHYCLFPKAIEYKSFNRVSNPYECDIGGFTCLGTSGEPIKDIMHYSKLERHIDVMKKTLQWRHIAPTCPDSVPSTPCLDSDPFTIYNCPAVYFSGNCNEFATDLYKGEDGQLVRIVCIPDFYNSKTVALFSKRFAHLRVPSKDNKNACQHGAFNGDLCPSTTIIIINGLRPIPISIYFCE</sequence>
<proteinExistence type="inferred from homology"/>
<dbReference type="GO" id="GO:0043625">
    <property type="term" value="C:delta DNA polymerase complex"/>
    <property type="evidence" value="ECO:0007669"/>
    <property type="project" value="TreeGrafter"/>
</dbReference>
<feature type="non-terminal residue" evidence="5">
    <location>
        <position position="478"/>
    </location>
</feature>
<evidence type="ECO:0000313" key="5">
    <source>
        <dbReference type="EMBL" id="CAH0729662.1"/>
    </source>
</evidence>
<organism evidence="5 6">
    <name type="scientific">Brenthis ino</name>
    <name type="common">lesser marbled fritillary</name>
    <dbReference type="NCBI Taxonomy" id="405034"/>
    <lineage>
        <taxon>Eukaryota</taxon>
        <taxon>Metazoa</taxon>
        <taxon>Ecdysozoa</taxon>
        <taxon>Arthropoda</taxon>
        <taxon>Hexapoda</taxon>
        <taxon>Insecta</taxon>
        <taxon>Pterygota</taxon>
        <taxon>Neoptera</taxon>
        <taxon>Endopterygota</taxon>
        <taxon>Lepidoptera</taxon>
        <taxon>Glossata</taxon>
        <taxon>Ditrysia</taxon>
        <taxon>Papilionoidea</taxon>
        <taxon>Nymphalidae</taxon>
        <taxon>Heliconiinae</taxon>
        <taxon>Argynnini</taxon>
        <taxon>Brenthis</taxon>
    </lineage>
</organism>
<feature type="domain" description="DNA polymerase alpha/delta/epsilon subunit B" evidence="3">
    <location>
        <begin position="194"/>
        <end position="400"/>
    </location>
</feature>
<evidence type="ECO:0000313" key="6">
    <source>
        <dbReference type="Proteomes" id="UP000838878"/>
    </source>
</evidence>
<keyword evidence="6" id="KW-1185">Reference proteome</keyword>
<dbReference type="GO" id="GO:0003677">
    <property type="term" value="F:DNA binding"/>
    <property type="evidence" value="ECO:0007669"/>
    <property type="project" value="InterPro"/>
</dbReference>
<reference evidence="5" key="1">
    <citation type="submission" date="2021-12" db="EMBL/GenBank/DDBJ databases">
        <authorList>
            <person name="Martin H S."/>
        </authorList>
    </citation>
    <scope>NUCLEOTIDE SEQUENCE</scope>
</reference>
<evidence type="ECO:0000259" key="4">
    <source>
        <dbReference type="Pfam" id="PF18018"/>
    </source>
</evidence>
<dbReference type="AlphaFoldDB" id="A0A8J9VDA8"/>
<gene>
    <name evidence="5" type="ORF">BINO364_LOCUS14723</name>
</gene>
<dbReference type="EMBL" id="OV170228">
    <property type="protein sequence ID" value="CAH0729662.1"/>
    <property type="molecule type" value="Genomic_DNA"/>
</dbReference>
<accession>A0A8J9VDA8</accession>
<keyword evidence="2" id="KW-0235">DNA replication</keyword>
<dbReference type="PANTHER" id="PTHR10416:SF0">
    <property type="entry name" value="DNA POLYMERASE DELTA SUBUNIT 2"/>
    <property type="match status" value="1"/>
</dbReference>
<dbReference type="InterPro" id="IPR007185">
    <property type="entry name" value="DNA_pol_a/d/e_bsu"/>
</dbReference>
<dbReference type="Pfam" id="PF04042">
    <property type="entry name" value="DNA_pol_E_B"/>
    <property type="match status" value="1"/>
</dbReference>
<dbReference type="Proteomes" id="UP000838878">
    <property type="component" value="Chromosome 8"/>
</dbReference>
<dbReference type="InterPro" id="IPR024826">
    <property type="entry name" value="DNA_pol_delta/II_ssu"/>
</dbReference>